<dbReference type="InterPro" id="IPR043502">
    <property type="entry name" value="DNA/RNA_pol_sf"/>
</dbReference>
<dbReference type="SUPFAM" id="SSF56672">
    <property type="entry name" value="DNA/RNA polymerases"/>
    <property type="match status" value="1"/>
</dbReference>
<reference evidence="1" key="1">
    <citation type="submission" date="2023-07" db="EMBL/GenBank/DDBJ databases">
        <title>Chromosome-level genome assembly of Artemia franciscana.</title>
        <authorList>
            <person name="Jo E."/>
        </authorList>
    </citation>
    <scope>NUCLEOTIDE SEQUENCE</scope>
    <source>
        <tissue evidence="1">Whole body</tissue>
    </source>
</reference>
<dbReference type="Gene3D" id="3.10.10.10">
    <property type="entry name" value="HIV Type 1 Reverse Transcriptase, subunit A, domain 1"/>
    <property type="match status" value="1"/>
</dbReference>
<dbReference type="PANTHER" id="PTHR37984:SF7">
    <property type="entry name" value="INTEGRASE CATALYTIC DOMAIN-CONTAINING PROTEIN"/>
    <property type="match status" value="1"/>
</dbReference>
<dbReference type="Gene3D" id="2.40.70.10">
    <property type="entry name" value="Acid Proteases"/>
    <property type="match status" value="1"/>
</dbReference>
<proteinExistence type="predicted"/>
<gene>
    <name evidence="1" type="ORF">QYM36_005160</name>
</gene>
<evidence type="ECO:0000313" key="2">
    <source>
        <dbReference type="Proteomes" id="UP001187531"/>
    </source>
</evidence>
<accession>A0AA88LFG1</accession>
<dbReference type="InterPro" id="IPR043128">
    <property type="entry name" value="Rev_trsase/Diguanyl_cyclase"/>
</dbReference>
<dbReference type="CDD" id="cd01647">
    <property type="entry name" value="RT_LTR"/>
    <property type="match status" value="1"/>
</dbReference>
<dbReference type="Gene3D" id="3.30.70.270">
    <property type="match status" value="1"/>
</dbReference>
<evidence type="ECO:0000313" key="1">
    <source>
        <dbReference type="EMBL" id="KAK2719595.1"/>
    </source>
</evidence>
<dbReference type="SUPFAM" id="SSF50630">
    <property type="entry name" value="Acid proteases"/>
    <property type="match status" value="1"/>
</dbReference>
<name>A0AA88LFG1_ARTSF</name>
<dbReference type="GO" id="GO:0071897">
    <property type="term" value="P:DNA biosynthetic process"/>
    <property type="evidence" value="ECO:0007669"/>
    <property type="project" value="UniProtKB-ARBA"/>
</dbReference>
<evidence type="ECO:0008006" key="3">
    <source>
        <dbReference type="Google" id="ProtNLM"/>
    </source>
</evidence>
<organism evidence="1 2">
    <name type="scientific">Artemia franciscana</name>
    <name type="common">Brine shrimp</name>
    <name type="synonym">Artemia sanfranciscana</name>
    <dbReference type="NCBI Taxonomy" id="6661"/>
    <lineage>
        <taxon>Eukaryota</taxon>
        <taxon>Metazoa</taxon>
        <taxon>Ecdysozoa</taxon>
        <taxon>Arthropoda</taxon>
        <taxon>Crustacea</taxon>
        <taxon>Branchiopoda</taxon>
        <taxon>Anostraca</taxon>
        <taxon>Artemiidae</taxon>
        <taxon>Artemia</taxon>
    </lineage>
</organism>
<keyword evidence="2" id="KW-1185">Reference proteome</keyword>
<dbReference type="AlphaFoldDB" id="A0AA88LFG1"/>
<dbReference type="Proteomes" id="UP001187531">
    <property type="component" value="Unassembled WGS sequence"/>
</dbReference>
<dbReference type="InterPro" id="IPR050951">
    <property type="entry name" value="Retrovirus_Pol_polyprotein"/>
</dbReference>
<protein>
    <recommendedName>
        <fullName evidence="3">Reverse transcriptase domain-containing protein</fullName>
    </recommendedName>
</protein>
<dbReference type="EMBL" id="JAVRJZ010000008">
    <property type="protein sequence ID" value="KAK2719595.1"/>
    <property type="molecule type" value="Genomic_DNA"/>
</dbReference>
<comment type="caution">
    <text evidence="1">The sequence shown here is derived from an EMBL/GenBank/DDBJ whole genome shotgun (WGS) entry which is preliminary data.</text>
</comment>
<dbReference type="InterPro" id="IPR021109">
    <property type="entry name" value="Peptidase_aspartic_dom_sf"/>
</dbReference>
<sequence>MNLVDKDAADTNPSNETVFLYSIEISKNKDEAVIPLTINNQFPVQFKLDTGAQVNIIPKKYFDLITPKPTSKRLTSYCGARIPVTGVCRLSCSLNLDLIKLVLNIDVATSQVPHLKEKYKEVFREIGKLDGECNIHLKDNATPTLYPARQIPATMQDKLKTELSCLESLGIIEKVVTLTKWVNSMVMVERKDGSIRLCIDPVDLNKSIKRPHYPIPTLDGVTLKLHGAKVFTKLDAQSGYWSILLYDDSPYLMTFSTIYGRYHFKQMPFGIISAQDEFQQ</sequence>
<dbReference type="PANTHER" id="PTHR37984">
    <property type="entry name" value="PROTEIN CBG26694"/>
    <property type="match status" value="1"/>
</dbReference>